<gene>
    <name evidence="1" type="ORF">PsorP6_009128</name>
</gene>
<accession>A0ACC0VXT1</accession>
<organism evidence="1 2">
    <name type="scientific">Peronosclerospora sorghi</name>
    <dbReference type="NCBI Taxonomy" id="230839"/>
    <lineage>
        <taxon>Eukaryota</taxon>
        <taxon>Sar</taxon>
        <taxon>Stramenopiles</taxon>
        <taxon>Oomycota</taxon>
        <taxon>Peronosporomycetes</taxon>
        <taxon>Peronosporales</taxon>
        <taxon>Peronosporaceae</taxon>
        <taxon>Peronosclerospora</taxon>
    </lineage>
</organism>
<comment type="caution">
    <text evidence="1">The sequence shown here is derived from an EMBL/GenBank/DDBJ whole genome shotgun (WGS) entry which is preliminary data.</text>
</comment>
<dbReference type="EMBL" id="CM047584">
    <property type="protein sequence ID" value="KAI9911072.1"/>
    <property type="molecule type" value="Genomic_DNA"/>
</dbReference>
<sequence length="242" mass="27130">MWLSILCLVPFNLNTIDPSSSSAHDTRDRKNLDRVKDCDCLQGLFEGSRRYPKLRQRAASFTEDNAVLGAGRCIAKLVQRLGLLYLRPKARSWRYRRGLRSLELNLRQSGSNTVIHSGALDSCLRYWGITGRLPYQFADDMVQSVLELFVVTEDSGAWHGACLALAELARRGDLLPHRLPDAVEYVANALKYEIRKGTYSIGANVSVNCVFNRALSCNRAASPPFKKMLAAKDTIFQTGLNY</sequence>
<reference evidence="1 2" key="1">
    <citation type="journal article" date="2022" name="bioRxiv">
        <title>The genome of the oomycete Peronosclerospora sorghi, a cosmopolitan pathogen of maize and sorghum, is inflated with dispersed pseudogenes.</title>
        <authorList>
            <person name="Fletcher K."/>
            <person name="Martin F."/>
            <person name="Isakeit T."/>
            <person name="Cavanaugh K."/>
            <person name="Magill C."/>
            <person name="Michelmore R."/>
        </authorList>
    </citation>
    <scope>NUCLEOTIDE SEQUENCE [LARGE SCALE GENOMIC DNA]</scope>
    <source>
        <strain evidence="1">P6</strain>
    </source>
</reference>
<protein>
    <submittedName>
        <fullName evidence="1">Uncharacterized protein</fullName>
    </submittedName>
</protein>
<proteinExistence type="predicted"/>
<evidence type="ECO:0000313" key="2">
    <source>
        <dbReference type="Proteomes" id="UP001163321"/>
    </source>
</evidence>
<evidence type="ECO:0000313" key="1">
    <source>
        <dbReference type="EMBL" id="KAI9911072.1"/>
    </source>
</evidence>
<name>A0ACC0VXT1_9STRA</name>
<dbReference type="Proteomes" id="UP001163321">
    <property type="component" value="Chromosome 5"/>
</dbReference>
<keyword evidence="2" id="KW-1185">Reference proteome</keyword>